<organism evidence="1">
    <name type="scientific">candidate division CPR1 bacterium ADurb.Bin160</name>
    <dbReference type="NCBI Taxonomy" id="1852826"/>
    <lineage>
        <taxon>Bacteria</taxon>
        <taxon>candidate division CPR1</taxon>
    </lineage>
</organism>
<evidence type="ECO:0000313" key="1">
    <source>
        <dbReference type="EMBL" id="OQB40970.1"/>
    </source>
</evidence>
<gene>
    <name evidence="1" type="ORF">BWY04_01127</name>
</gene>
<comment type="caution">
    <text evidence="1">The sequence shown here is derived from an EMBL/GenBank/DDBJ whole genome shotgun (WGS) entry which is preliminary data.</text>
</comment>
<sequence length="101" mass="11259">MYVPTFPLLFHLKPHRSINCHADNFISLSESNHFISGNLDCKIFHCSFVITGFLKKLPAVQVVSRSGSLSFLICVITSTKSEIVMADKSNHNSDIFSFIPA</sequence>
<dbReference type="EMBL" id="MWDB01000027">
    <property type="protein sequence ID" value="OQB40970.1"/>
    <property type="molecule type" value="Genomic_DNA"/>
</dbReference>
<accession>A0A1V5ZL61</accession>
<dbReference type="Proteomes" id="UP000485621">
    <property type="component" value="Unassembled WGS sequence"/>
</dbReference>
<reference evidence="1" key="1">
    <citation type="submission" date="2017-02" db="EMBL/GenBank/DDBJ databases">
        <title>Delving into the versatile metabolic prowess of the omnipresent phylum Bacteroidetes.</title>
        <authorList>
            <person name="Nobu M.K."/>
            <person name="Mei R."/>
            <person name="Narihiro T."/>
            <person name="Kuroda K."/>
            <person name="Liu W.-T."/>
        </authorList>
    </citation>
    <scope>NUCLEOTIDE SEQUENCE</scope>
    <source>
        <strain evidence="1">ADurb.Bin160</strain>
    </source>
</reference>
<protein>
    <submittedName>
        <fullName evidence="1">Uncharacterized protein</fullName>
    </submittedName>
</protein>
<name>A0A1V5ZL61_9BACT</name>
<dbReference type="AlphaFoldDB" id="A0A1V5ZL61"/>
<proteinExistence type="predicted"/>